<dbReference type="Gene3D" id="3.90.1660.10">
    <property type="entry name" value="CofE-like domain"/>
    <property type="match status" value="1"/>
</dbReference>
<sequence>MSGDASYTVTALNGIGDIQPGDDVGQVIADALAATGRELANGDVICVASKIISVAEGRRTALDTITPTECALRLQAQIPRRDARVVQTIIDQTADPTGRRVAVSGDHISGWLPNGLVLTSAGVDSAGPDAVLLLPTDPDASAAGIAAHLRVATGRQVSVIITDSDGRPDKRGATQVAVGVHGITPLRTSHGDETLCDMLAAAAAVMMGQRSAGRPVAIVRGVEYAYDPTARIGDALHDANKIDGRSQR</sequence>
<keyword evidence="2" id="KW-0436">Ligase</keyword>
<dbReference type="STRING" id="630515.SAMN04489812_5221"/>
<evidence type="ECO:0000313" key="3">
    <source>
        <dbReference type="Proteomes" id="UP000199103"/>
    </source>
</evidence>
<dbReference type="Proteomes" id="UP000199103">
    <property type="component" value="Chromosome I"/>
</dbReference>
<dbReference type="EMBL" id="LT629772">
    <property type="protein sequence ID" value="SDT33054.1"/>
    <property type="molecule type" value="Genomic_DNA"/>
</dbReference>
<dbReference type="PANTHER" id="PTHR47917:SF1">
    <property type="entry name" value="COENZYME F420:L-GLUTAMATE LIGASE"/>
    <property type="match status" value="1"/>
</dbReference>
<keyword evidence="3" id="KW-1185">Reference proteome</keyword>
<dbReference type="PANTHER" id="PTHR47917">
    <property type="match status" value="1"/>
</dbReference>
<accession>A0A1H1ZH86</accession>
<dbReference type="AlphaFoldDB" id="A0A1H1ZH86"/>
<dbReference type="GO" id="GO:0052618">
    <property type="term" value="F:coenzyme F420-0:L-glutamate ligase activity"/>
    <property type="evidence" value="ECO:0007669"/>
    <property type="project" value="TreeGrafter"/>
</dbReference>
<evidence type="ECO:0000313" key="2">
    <source>
        <dbReference type="EMBL" id="SDT33054.1"/>
    </source>
</evidence>
<reference evidence="2 3" key="1">
    <citation type="submission" date="2016-10" db="EMBL/GenBank/DDBJ databases">
        <authorList>
            <person name="de Groot N.N."/>
        </authorList>
    </citation>
    <scope>NUCLEOTIDE SEQUENCE [LARGE SCALE GENOMIC DNA]</scope>
    <source>
        <strain evidence="2 3">DSM 21800</strain>
    </source>
</reference>
<dbReference type="OrthoDB" id="9788295at2"/>
<evidence type="ECO:0000259" key="1">
    <source>
        <dbReference type="Pfam" id="PF01996"/>
    </source>
</evidence>
<feature type="domain" description="Coenzyme F420:L-glutamate ligase-like" evidence="1">
    <location>
        <begin position="16"/>
        <end position="221"/>
    </location>
</feature>
<proteinExistence type="predicted"/>
<protein>
    <submittedName>
        <fullName evidence="2">Coenzyme F420-0:L-glutamate ligase</fullName>
    </submittedName>
</protein>
<dbReference type="SUPFAM" id="SSF144010">
    <property type="entry name" value="CofE-like"/>
    <property type="match status" value="1"/>
</dbReference>
<gene>
    <name evidence="2" type="ORF">SAMN04489812_5221</name>
</gene>
<organism evidence="2 3">
    <name type="scientific">Microlunatus soli</name>
    <dbReference type="NCBI Taxonomy" id="630515"/>
    <lineage>
        <taxon>Bacteria</taxon>
        <taxon>Bacillati</taxon>
        <taxon>Actinomycetota</taxon>
        <taxon>Actinomycetes</taxon>
        <taxon>Propionibacteriales</taxon>
        <taxon>Propionibacteriaceae</taxon>
        <taxon>Microlunatus</taxon>
    </lineage>
</organism>
<name>A0A1H1ZH86_9ACTN</name>
<dbReference type="InterPro" id="IPR002847">
    <property type="entry name" value="F420-0_gamma-glut_ligase-dom"/>
</dbReference>
<dbReference type="Pfam" id="PF01996">
    <property type="entry name" value="F420_ligase"/>
    <property type="match status" value="1"/>
</dbReference>
<dbReference type="Gene3D" id="3.30.1330.100">
    <property type="entry name" value="CofE-like"/>
    <property type="match status" value="1"/>
</dbReference>
<dbReference type="RefSeq" id="WP_091529050.1">
    <property type="nucleotide sequence ID" value="NZ_LT629772.1"/>
</dbReference>